<evidence type="ECO:0000256" key="2">
    <source>
        <dbReference type="ARBA" id="ARBA00022475"/>
    </source>
</evidence>
<gene>
    <name evidence="9" type="ORF">GCM10010529_10010</name>
</gene>
<feature type="transmembrane region" description="Helical" evidence="7">
    <location>
        <begin position="720"/>
        <end position="744"/>
    </location>
</feature>
<feature type="transmembrane region" description="Helical" evidence="7">
    <location>
        <begin position="353"/>
        <end position="376"/>
    </location>
</feature>
<keyword evidence="4 7" id="KW-1133">Transmembrane helix</keyword>
<feature type="region of interest" description="Disordered" evidence="6">
    <location>
        <begin position="394"/>
        <end position="415"/>
    </location>
</feature>
<dbReference type="RefSeq" id="WP_344684722.1">
    <property type="nucleotide sequence ID" value="NZ_BAAAVT010000005.1"/>
</dbReference>
<feature type="transmembrane region" description="Helical" evidence="7">
    <location>
        <begin position="248"/>
        <end position="269"/>
    </location>
</feature>
<name>A0ABP6LVL3_9MICC</name>
<feature type="transmembrane region" description="Helical" evidence="7">
    <location>
        <begin position="429"/>
        <end position="449"/>
    </location>
</feature>
<reference evidence="10" key="1">
    <citation type="journal article" date="2019" name="Int. J. Syst. Evol. Microbiol.">
        <title>The Global Catalogue of Microorganisms (GCM) 10K type strain sequencing project: providing services to taxonomists for standard genome sequencing and annotation.</title>
        <authorList>
            <consortium name="The Broad Institute Genomics Platform"/>
            <consortium name="The Broad Institute Genome Sequencing Center for Infectious Disease"/>
            <person name="Wu L."/>
            <person name="Ma J."/>
        </authorList>
    </citation>
    <scope>NUCLEOTIDE SEQUENCE [LARGE SCALE GENOMIC DNA]</scope>
    <source>
        <strain evidence="10">JCM 14309</strain>
    </source>
</reference>
<feature type="domain" description="SSD" evidence="8">
    <location>
        <begin position="252"/>
        <end position="382"/>
    </location>
</feature>
<feature type="transmembrane region" description="Helical" evidence="7">
    <location>
        <begin position="324"/>
        <end position="347"/>
    </location>
</feature>
<keyword evidence="10" id="KW-1185">Reference proteome</keyword>
<proteinExistence type="predicted"/>
<feature type="transmembrane region" description="Helical" evidence="7">
    <location>
        <begin position="614"/>
        <end position="638"/>
    </location>
</feature>
<dbReference type="SUPFAM" id="SSF82866">
    <property type="entry name" value="Multidrug efflux transporter AcrB transmembrane domain"/>
    <property type="match status" value="2"/>
</dbReference>
<dbReference type="InterPro" id="IPR004869">
    <property type="entry name" value="MMPL_dom"/>
</dbReference>
<evidence type="ECO:0000256" key="1">
    <source>
        <dbReference type="ARBA" id="ARBA00004651"/>
    </source>
</evidence>
<feature type="transmembrane region" description="Helical" evidence="7">
    <location>
        <begin position="281"/>
        <end position="303"/>
    </location>
</feature>
<evidence type="ECO:0000256" key="7">
    <source>
        <dbReference type="SAM" id="Phobius"/>
    </source>
</evidence>
<dbReference type="EMBL" id="BAAAVT010000005">
    <property type="protein sequence ID" value="GAA3058212.1"/>
    <property type="molecule type" value="Genomic_DNA"/>
</dbReference>
<evidence type="ECO:0000259" key="8">
    <source>
        <dbReference type="PROSITE" id="PS50156"/>
    </source>
</evidence>
<organism evidence="9 10">
    <name type="scientific">Nesterenkonia aethiopica</name>
    <dbReference type="NCBI Taxonomy" id="269144"/>
    <lineage>
        <taxon>Bacteria</taxon>
        <taxon>Bacillati</taxon>
        <taxon>Actinomycetota</taxon>
        <taxon>Actinomycetes</taxon>
        <taxon>Micrococcales</taxon>
        <taxon>Micrococcaceae</taxon>
        <taxon>Nesterenkonia</taxon>
    </lineage>
</organism>
<evidence type="ECO:0000256" key="5">
    <source>
        <dbReference type="ARBA" id="ARBA00023136"/>
    </source>
</evidence>
<dbReference type="InterPro" id="IPR000731">
    <property type="entry name" value="SSD"/>
</dbReference>
<dbReference type="InterPro" id="IPR050545">
    <property type="entry name" value="Mycobact_MmpL"/>
</dbReference>
<sequence length="752" mass="78028">MARILETLLAAVIGRPKSALTVLLLVTFGFVAAASLNDVEVDITQLGREDSATVQTMARVQQEFDDPSAVVQVIVDAGPGGDILTSEGLAAVSEVQRHVADALGEDLREPTDGGPSLLSLPVLLGLDERTPTEDDAQDARERLRAVAAQPQAAALISGDYDADAGSARATVIVAFLREGLSEQDRTQAALRVQEAVAETPEQQIIVYSQGLFVEGMLDAVRGEAPALFLVALLAVLVLLAVTFRSALVVGVGLVGLAMTVVWTFGLAGLLGPQGLGWIGPLSQLAIIVPILLVGLGIDFAVHLMARFRELSAQGAAPSPAASGAVRAVGPALAIAAVTTGVGFGATATAPLPLLATFGVQVALGILCAFLVMIILVPATQALWGRRLAAASARRRRRDSGAQPTGRESARPSSGVLTRAAVRTADRRPLAGLVVALMLIGMAVLASVRLDTQFDRSDFLPEGSDIEATLAHQEELFGSQIIEATFVLIDPPETRADLGSALDRASQQVAEVEGVRVSGGEAQIMARQAAESDTLLWQIRTTAGDGGAEQLAEDLAAALDPVTQQGAEVSISSEPMVVAEMNRDLAEFQVRSILLTLSIVTVLLMATYRLWRRRAVLGVIAMIPAVTSAAGVIAMMWVLGIDLNVLSATLTAMAIGIGVPYGVHVVNRFLQELPMSTPEGAVSSTVGTTGAALTGSAVTTLGALLVLSWSALVPIQTLGRLGAVAIVVALVAGVFVTPGALVLWARRAGRGES</sequence>
<feature type="transmembrane region" description="Helical" evidence="7">
    <location>
        <begin position="644"/>
        <end position="665"/>
    </location>
</feature>
<dbReference type="Pfam" id="PF03176">
    <property type="entry name" value="MMPL"/>
    <property type="match status" value="2"/>
</dbReference>
<keyword evidence="2" id="KW-1003">Cell membrane</keyword>
<protein>
    <recommendedName>
        <fullName evidence="8">SSD domain-containing protein</fullName>
    </recommendedName>
</protein>
<accession>A0ABP6LVL3</accession>
<feature type="domain" description="SSD" evidence="8">
    <location>
        <begin position="585"/>
        <end position="742"/>
    </location>
</feature>
<evidence type="ECO:0000256" key="3">
    <source>
        <dbReference type="ARBA" id="ARBA00022692"/>
    </source>
</evidence>
<dbReference type="PANTHER" id="PTHR33406">
    <property type="entry name" value="MEMBRANE PROTEIN MJ1562-RELATED"/>
    <property type="match status" value="1"/>
</dbReference>
<comment type="caution">
    <text evidence="9">The sequence shown here is derived from an EMBL/GenBank/DDBJ whole genome shotgun (WGS) entry which is preliminary data.</text>
</comment>
<dbReference type="Proteomes" id="UP001500236">
    <property type="component" value="Unassembled WGS sequence"/>
</dbReference>
<comment type="subcellular location">
    <subcellularLocation>
        <location evidence="1">Cell membrane</location>
        <topology evidence="1">Multi-pass membrane protein</topology>
    </subcellularLocation>
</comment>
<evidence type="ECO:0000256" key="4">
    <source>
        <dbReference type="ARBA" id="ARBA00022989"/>
    </source>
</evidence>
<feature type="transmembrane region" description="Helical" evidence="7">
    <location>
        <begin position="587"/>
        <end position="607"/>
    </location>
</feature>
<dbReference type="PANTHER" id="PTHR33406:SF13">
    <property type="entry name" value="MEMBRANE PROTEIN YDFJ"/>
    <property type="match status" value="1"/>
</dbReference>
<dbReference type="PROSITE" id="PS50156">
    <property type="entry name" value="SSD"/>
    <property type="match status" value="2"/>
</dbReference>
<dbReference type="Gene3D" id="1.20.1640.10">
    <property type="entry name" value="Multidrug efflux transporter AcrB transmembrane domain"/>
    <property type="match status" value="2"/>
</dbReference>
<keyword evidence="3 7" id="KW-0812">Transmembrane</keyword>
<evidence type="ECO:0000313" key="9">
    <source>
        <dbReference type="EMBL" id="GAA3058212.1"/>
    </source>
</evidence>
<feature type="transmembrane region" description="Helical" evidence="7">
    <location>
        <begin position="685"/>
        <end position="708"/>
    </location>
</feature>
<keyword evidence="5 7" id="KW-0472">Membrane</keyword>
<evidence type="ECO:0000256" key="6">
    <source>
        <dbReference type="SAM" id="MobiDB-lite"/>
    </source>
</evidence>
<feature type="transmembrane region" description="Helical" evidence="7">
    <location>
        <begin position="224"/>
        <end position="241"/>
    </location>
</feature>
<evidence type="ECO:0000313" key="10">
    <source>
        <dbReference type="Proteomes" id="UP001500236"/>
    </source>
</evidence>